<dbReference type="EMBL" id="QPJC01000004">
    <property type="protein sequence ID" value="RCW44664.1"/>
    <property type="molecule type" value="Genomic_DNA"/>
</dbReference>
<sequence length="227" mass="25366">MFPNPVLGYCVAMGDDGFGPLLAEQIAYYRASAPEYLQGMLDLPGSSEIEEALEVFRPTGDVLELACGPATWTRRLLHHAATVTAVDAAPEMLRIARERVGDDRVRFLLADLFAWRPDRRYDVVFFGFWLSHVPLERFADFWALVDDCLAPEGRVFFADDAYRTSEELVEGAESSTIRRRLRDGTAHRAVKVPHSTHELEARLAHLGWDITVSPTAGPFFWGAGGRA</sequence>
<reference evidence="4 5" key="1">
    <citation type="submission" date="2018-07" db="EMBL/GenBank/DDBJ databases">
        <title>Genomic Encyclopedia of Type Strains, Phase III (KMG-III): the genomes of soil and plant-associated and newly described type strains.</title>
        <authorList>
            <person name="Whitman W."/>
        </authorList>
    </citation>
    <scope>NUCLEOTIDE SEQUENCE [LARGE SCALE GENOMIC DNA]</scope>
    <source>
        <strain evidence="4 5">CECT 8575</strain>
    </source>
</reference>
<proteinExistence type="predicted"/>
<dbReference type="InterPro" id="IPR029063">
    <property type="entry name" value="SAM-dependent_MTases_sf"/>
</dbReference>
<dbReference type="Proteomes" id="UP000253495">
    <property type="component" value="Unassembled WGS sequence"/>
</dbReference>
<comment type="caution">
    <text evidence="4">The sequence shown here is derived from an EMBL/GenBank/DDBJ whole genome shotgun (WGS) entry which is preliminary data.</text>
</comment>
<dbReference type="AlphaFoldDB" id="A0A368VYL0"/>
<evidence type="ECO:0000256" key="2">
    <source>
        <dbReference type="ARBA" id="ARBA00022679"/>
    </source>
</evidence>
<gene>
    <name evidence="4" type="ORF">DFQ14_104253</name>
</gene>
<dbReference type="PANTHER" id="PTHR43861">
    <property type="entry name" value="TRANS-ACONITATE 2-METHYLTRANSFERASE-RELATED"/>
    <property type="match status" value="1"/>
</dbReference>
<keyword evidence="1 4" id="KW-0489">Methyltransferase</keyword>
<dbReference type="InterPro" id="IPR041698">
    <property type="entry name" value="Methyltransf_25"/>
</dbReference>
<dbReference type="SUPFAM" id="SSF53335">
    <property type="entry name" value="S-adenosyl-L-methionine-dependent methyltransferases"/>
    <property type="match status" value="1"/>
</dbReference>
<name>A0A368VYL0_9ACTN</name>
<accession>A0A368VYL0</accession>
<evidence type="ECO:0000256" key="1">
    <source>
        <dbReference type="ARBA" id="ARBA00022603"/>
    </source>
</evidence>
<protein>
    <submittedName>
        <fullName evidence="4">Demethylmenaquinone methyltransferase/2-methoxy-6-polyprenyl-1,4-benzoquinol methylase</fullName>
    </submittedName>
</protein>
<dbReference type="PANTHER" id="PTHR43861:SF1">
    <property type="entry name" value="TRANS-ACONITATE 2-METHYLTRANSFERASE"/>
    <property type="match status" value="1"/>
</dbReference>
<feature type="domain" description="Methyltransferase" evidence="3">
    <location>
        <begin position="62"/>
        <end position="153"/>
    </location>
</feature>
<evidence type="ECO:0000259" key="3">
    <source>
        <dbReference type="Pfam" id="PF13649"/>
    </source>
</evidence>
<evidence type="ECO:0000313" key="4">
    <source>
        <dbReference type="EMBL" id="RCW44664.1"/>
    </source>
</evidence>
<dbReference type="Gene3D" id="3.40.50.150">
    <property type="entry name" value="Vaccinia Virus protein VP39"/>
    <property type="match status" value="1"/>
</dbReference>
<evidence type="ECO:0000313" key="5">
    <source>
        <dbReference type="Proteomes" id="UP000253495"/>
    </source>
</evidence>
<keyword evidence="5" id="KW-1185">Reference proteome</keyword>
<dbReference type="CDD" id="cd02440">
    <property type="entry name" value="AdoMet_MTases"/>
    <property type="match status" value="1"/>
</dbReference>
<dbReference type="GO" id="GO:0032259">
    <property type="term" value="P:methylation"/>
    <property type="evidence" value="ECO:0007669"/>
    <property type="project" value="UniProtKB-KW"/>
</dbReference>
<keyword evidence="2 4" id="KW-0808">Transferase</keyword>
<organism evidence="4 5">
    <name type="scientific">Halopolyspora algeriensis</name>
    <dbReference type="NCBI Taxonomy" id="1500506"/>
    <lineage>
        <taxon>Bacteria</taxon>
        <taxon>Bacillati</taxon>
        <taxon>Actinomycetota</taxon>
        <taxon>Actinomycetes</taxon>
        <taxon>Actinomycetes incertae sedis</taxon>
        <taxon>Halopolyspora</taxon>
    </lineage>
</organism>
<dbReference type="GO" id="GO:0008168">
    <property type="term" value="F:methyltransferase activity"/>
    <property type="evidence" value="ECO:0007669"/>
    <property type="project" value="UniProtKB-KW"/>
</dbReference>
<dbReference type="Pfam" id="PF13649">
    <property type="entry name" value="Methyltransf_25"/>
    <property type="match status" value="1"/>
</dbReference>